<dbReference type="InterPro" id="IPR038765">
    <property type="entry name" value="Papain-like_cys_pep_sf"/>
</dbReference>
<accession>A0ABQ1H4R8</accession>
<dbReference type="EMBL" id="BMDW01000024">
    <property type="protein sequence ID" value="GGA58798.1"/>
    <property type="molecule type" value="Genomic_DNA"/>
</dbReference>
<protein>
    <recommendedName>
        <fullName evidence="5">NlpC/P60 domain-containing protein</fullName>
    </recommendedName>
</protein>
<keyword evidence="3" id="KW-0378">Hydrolase</keyword>
<dbReference type="PROSITE" id="PS51935">
    <property type="entry name" value="NLPC_P60"/>
    <property type="match status" value="1"/>
</dbReference>
<name>A0ABQ1H4R8_9SPHN</name>
<dbReference type="Gene3D" id="3.90.1720.10">
    <property type="entry name" value="endopeptidase domain like (from Nostoc punctiforme)"/>
    <property type="match status" value="1"/>
</dbReference>
<evidence type="ECO:0000256" key="3">
    <source>
        <dbReference type="ARBA" id="ARBA00022801"/>
    </source>
</evidence>
<organism evidence="6 7">
    <name type="scientific">Sphingomonas psychrolutea</name>
    <dbReference type="NCBI Taxonomy" id="1259676"/>
    <lineage>
        <taxon>Bacteria</taxon>
        <taxon>Pseudomonadati</taxon>
        <taxon>Pseudomonadota</taxon>
        <taxon>Alphaproteobacteria</taxon>
        <taxon>Sphingomonadales</taxon>
        <taxon>Sphingomonadaceae</taxon>
        <taxon>Sphingomonas</taxon>
    </lineage>
</organism>
<keyword evidence="7" id="KW-1185">Reference proteome</keyword>
<dbReference type="RefSeq" id="WP_188449149.1">
    <property type="nucleotide sequence ID" value="NZ_BMDW01000024.1"/>
</dbReference>
<reference evidence="7" key="1">
    <citation type="journal article" date="2019" name="Int. J. Syst. Evol. Microbiol.">
        <title>The Global Catalogue of Microorganisms (GCM) 10K type strain sequencing project: providing services to taxonomists for standard genome sequencing and annotation.</title>
        <authorList>
            <consortium name="The Broad Institute Genomics Platform"/>
            <consortium name="The Broad Institute Genome Sequencing Center for Infectious Disease"/>
            <person name="Wu L."/>
            <person name="Ma J."/>
        </authorList>
    </citation>
    <scope>NUCLEOTIDE SEQUENCE [LARGE SCALE GENOMIC DNA]</scope>
    <source>
        <strain evidence="7">CGMCC 1.10106</strain>
    </source>
</reference>
<keyword evidence="4" id="KW-0788">Thiol protease</keyword>
<dbReference type="SUPFAM" id="SSF54001">
    <property type="entry name" value="Cysteine proteinases"/>
    <property type="match status" value="1"/>
</dbReference>
<dbReference type="Pfam" id="PF00877">
    <property type="entry name" value="NLPC_P60"/>
    <property type="match status" value="1"/>
</dbReference>
<dbReference type="Proteomes" id="UP000618591">
    <property type="component" value="Unassembled WGS sequence"/>
</dbReference>
<dbReference type="InterPro" id="IPR000064">
    <property type="entry name" value="NLP_P60_dom"/>
</dbReference>
<keyword evidence="2" id="KW-0645">Protease</keyword>
<gene>
    <name evidence="6" type="ORF">GCM10011395_31330</name>
</gene>
<proteinExistence type="inferred from homology"/>
<comment type="similarity">
    <text evidence="1">Belongs to the peptidase C40 family.</text>
</comment>
<feature type="domain" description="NlpC/P60" evidence="5">
    <location>
        <begin position="1"/>
        <end position="133"/>
    </location>
</feature>
<sequence>MKGAACAVAAARGAIGVRFRLQGRDPAFGLDCVGLAALAMRAAGFEGVVPADYGLRGGDAAGLAARLDASGLVRGDAPRPGDLVLFESGPAQFHMAVLVPGGIVHADAGLRRVVERPGVPPWLMLGCWRVIGD</sequence>
<comment type="caution">
    <text evidence="6">The sequence shown here is derived from an EMBL/GenBank/DDBJ whole genome shotgun (WGS) entry which is preliminary data.</text>
</comment>
<evidence type="ECO:0000313" key="6">
    <source>
        <dbReference type="EMBL" id="GGA58798.1"/>
    </source>
</evidence>
<evidence type="ECO:0000256" key="1">
    <source>
        <dbReference type="ARBA" id="ARBA00007074"/>
    </source>
</evidence>
<evidence type="ECO:0000259" key="5">
    <source>
        <dbReference type="PROSITE" id="PS51935"/>
    </source>
</evidence>
<evidence type="ECO:0000313" key="7">
    <source>
        <dbReference type="Proteomes" id="UP000618591"/>
    </source>
</evidence>
<evidence type="ECO:0000256" key="4">
    <source>
        <dbReference type="ARBA" id="ARBA00022807"/>
    </source>
</evidence>
<evidence type="ECO:0000256" key="2">
    <source>
        <dbReference type="ARBA" id="ARBA00022670"/>
    </source>
</evidence>